<evidence type="ECO:0000313" key="3">
    <source>
        <dbReference type="Proteomes" id="UP000039865"/>
    </source>
</evidence>
<gene>
    <name evidence="2" type="primary">Contig687.g768</name>
    <name evidence="2" type="ORF">STYLEM_12677</name>
</gene>
<proteinExistence type="predicted"/>
<evidence type="ECO:0000256" key="1">
    <source>
        <dbReference type="SAM" id="Phobius"/>
    </source>
</evidence>
<evidence type="ECO:0000313" key="2">
    <source>
        <dbReference type="EMBL" id="CDW83629.1"/>
    </source>
</evidence>
<dbReference type="InParanoid" id="A0A078AN82"/>
<keyword evidence="3" id="KW-1185">Reference proteome</keyword>
<reference evidence="2 3" key="1">
    <citation type="submission" date="2014-06" db="EMBL/GenBank/DDBJ databases">
        <authorList>
            <person name="Swart Estienne"/>
        </authorList>
    </citation>
    <scope>NUCLEOTIDE SEQUENCE [LARGE SCALE GENOMIC DNA]</scope>
    <source>
        <strain evidence="2 3">130c</strain>
    </source>
</reference>
<evidence type="ECO:0008006" key="4">
    <source>
        <dbReference type="Google" id="ProtNLM"/>
    </source>
</evidence>
<accession>A0A078AN82</accession>
<dbReference type="Proteomes" id="UP000039865">
    <property type="component" value="Unassembled WGS sequence"/>
</dbReference>
<keyword evidence="1" id="KW-1133">Transmembrane helix</keyword>
<name>A0A078AN82_STYLE</name>
<dbReference type="AlphaFoldDB" id="A0A078AN82"/>
<protein>
    <recommendedName>
        <fullName evidence="4">Transmembrane protein</fullName>
    </recommendedName>
</protein>
<keyword evidence="1" id="KW-0812">Transmembrane</keyword>
<organism evidence="2 3">
    <name type="scientific">Stylonychia lemnae</name>
    <name type="common">Ciliate</name>
    <dbReference type="NCBI Taxonomy" id="5949"/>
    <lineage>
        <taxon>Eukaryota</taxon>
        <taxon>Sar</taxon>
        <taxon>Alveolata</taxon>
        <taxon>Ciliophora</taxon>
        <taxon>Intramacronucleata</taxon>
        <taxon>Spirotrichea</taxon>
        <taxon>Stichotrichia</taxon>
        <taxon>Sporadotrichida</taxon>
        <taxon>Oxytrichidae</taxon>
        <taxon>Stylonychinae</taxon>
        <taxon>Stylonychia</taxon>
    </lineage>
</organism>
<dbReference type="EMBL" id="CCKQ01012020">
    <property type="protein sequence ID" value="CDW83629.1"/>
    <property type="molecule type" value="Genomic_DNA"/>
</dbReference>
<sequence>MSQQGKTSDQFELGDNSHLFRKQNKRTLHEVDTLFSRQESIRKQIGNDRADQIERNPDLFCNHERYRIYQHSAMFWTTVSSLVGLPAIFTALNGGRGGSEWARRNGRISLVVGLSYASINFLLLNRYKGFRNDDYLCHLYAKNHKMLRNILIKE</sequence>
<feature type="transmembrane region" description="Helical" evidence="1">
    <location>
        <begin position="73"/>
        <end position="94"/>
    </location>
</feature>
<keyword evidence="1" id="KW-0472">Membrane</keyword>
<feature type="transmembrane region" description="Helical" evidence="1">
    <location>
        <begin position="106"/>
        <end position="124"/>
    </location>
</feature>